<dbReference type="RefSeq" id="WP_188927346.1">
    <property type="nucleotide sequence ID" value="NZ_BMJC01000001.1"/>
</dbReference>
<organism evidence="7 8">
    <name type="scientific">Puia dinghuensis</name>
    <dbReference type="NCBI Taxonomy" id="1792502"/>
    <lineage>
        <taxon>Bacteria</taxon>
        <taxon>Pseudomonadati</taxon>
        <taxon>Bacteroidota</taxon>
        <taxon>Chitinophagia</taxon>
        <taxon>Chitinophagales</taxon>
        <taxon>Chitinophagaceae</taxon>
        <taxon>Puia</taxon>
    </lineage>
</organism>
<dbReference type="GO" id="GO:0071770">
    <property type="term" value="P:DIM/DIP cell wall layer assembly"/>
    <property type="evidence" value="ECO:0007669"/>
    <property type="project" value="TreeGrafter"/>
</dbReference>
<dbReference type="InterPro" id="IPR015424">
    <property type="entry name" value="PyrdxlP-dep_Trfase"/>
</dbReference>
<dbReference type="GO" id="GO:0004315">
    <property type="term" value="F:3-oxoacyl-[acyl-carrier-protein] synthase activity"/>
    <property type="evidence" value="ECO:0007669"/>
    <property type="project" value="InterPro"/>
</dbReference>
<reference evidence="7" key="1">
    <citation type="journal article" date="2014" name="Int. J. Syst. Evol. Microbiol.">
        <title>Complete genome sequence of Corynebacterium casei LMG S-19264T (=DSM 44701T), isolated from a smear-ripened cheese.</title>
        <authorList>
            <consortium name="US DOE Joint Genome Institute (JGI-PGF)"/>
            <person name="Walter F."/>
            <person name="Albersmeier A."/>
            <person name="Kalinowski J."/>
            <person name="Ruckert C."/>
        </authorList>
    </citation>
    <scope>NUCLEOTIDE SEQUENCE</scope>
    <source>
        <strain evidence="7">CGMCC 1.15448</strain>
    </source>
</reference>
<sequence>MKKSLFNIDTSNIDKTDIRQHQKNEIAVIGMAVDLPESRNLMEFWQVIQNGKDCVRNLPENRKKDASQFLSRSSKHTGLQYEYEQAAYVGDIDCFDHAFFNFTYEDAVITNPAHRKLLQTTWHCMEDAGYTRSMISGSNMGVFLGYSWNLNLYHSLLNFTKKDLPQYAIIQNIAATLPGRLSYFFDLHGPSMIIDTACSSSLVALHHACENILSGRIDAAFVGGINLTLGINQRSSDKIGIESSSGRSKAFDETADGIGKGEGGIVVLIKSLDLALRDQDNIYAVIKSTAANNDGARSVGMTAPSIVAQQEVLTAAWKNAGISPEDIGYIEAHGTGTKLGDPIEMEALRRAFKEFTEKRQFCPIGSVKANIGHLDTAAGLAGFVKAVLCLSHKQIPPQIHFEKPNRKINFFESPVYVNIHSKNWDPPAVGKRVAGISSFGISGTNCHAVIEEYISSGADPSDSHFCSYSLLPLSGKTKAALGGLVDSYISFLVENPGISLPVLCAAAAGYREHFSHRLAIFSENTTDLITKLKMIKNSLAENRVPDAAYSYYGKLDHSGPPGPKTRPRISLSVNDLADARKMATHYISTEHLDWETPNGNSHYRVRLPGYPFEKTRCWPALGPDPSPDNSENHKNDIMNTIKEITHTLKGMVSDALHTPIDSVKANSTFFEMGFDSINIVNIKRKFTKQFNIDFPIEDLYGNLNSIDKLADYILKESKEPVQLEQKASVAITPGNEHTATIRKTDREHMPPFSQNSIQDLFSRQLAILESQVDIMRSLDKGTPVTFAETPSVRKAAPPAKNDTLLKRPASHAYSDSGALFNAAQKQFLDNLIQNLSRKTQGSKLLTQKHRYRFASYRKAMYFDTYFKELTYPIFAASSKGSRMTDIDGNEYIDFLMGWGVHLLGYNHPEVIKAIQEQAAKGVFVGPMSPLAGEIADLICEITGLESIAYANSGTEAVMHAIKISRAKTQRDLIIKFSNSYHGFHEATQADQDPYDETKAIPNSIGIPDSMMQDVMVLDYGEEHSLDLIRSNIHKIACILVEPVQSRRPEFQPREFLLKLREITSDAGVPMIFDEIITGFRITPKGAMGYYGIQPDIVTYGKVLGGGMPLGAVGGKREYLDYMDGGYWQYGDDSKPSDNRIGTGGTFCHHPLAMASAKATLTIIKNKGEQLYRSLGEKTEYLKNALNHYFSSGNIPINIVNCGSIFCFKPLMDIKILQVLYYLLLDKGIYLWQGATCAISDAHTYEDLNIFIEAVKTSCEELIEQGFVGTKKENAIIGKAPQKDSYDLSPSQRRLWFMHRLYGGLNAYNLGAAFKLSTELDVPAFKKSFETVVSRHESLRTTFINDDYKPKQVIRPYNEDLHGITFEDGYSQNLTEAAIIRAMSVEMERVFDLEKDPLFNATLYRSADGIFYMNFNFHHLVADGFSVEIILKELLLSYHALVCGKKTDLKPLSIQYKDYSKWINDLLNSDRIKVHRDYWIRKLGNLSERVVIPSDIERGDVLDFQGDLVILEIPRHQVEQIHELSRQFDATLFMTILSLIKILIYKQGGEGNISVGCPYSGRFNDELTNQVGFYVNTVILADNIKGRDTFQEVLLKVRNTVLEASGHQLYPYDNLVRDLSHARHLTRNQLFDIDVNMNDQDMGNFSQLDKGIANLETLNIKSPATRFDLTFSIYKGDVVTIVLEYKTSLYHATTIALMKVRLENIITAVAGGALNIPIEKLDFDKDILKEARDIYEKTELF</sequence>
<dbReference type="SUPFAM" id="SSF53901">
    <property type="entry name" value="Thiolase-like"/>
    <property type="match status" value="1"/>
</dbReference>
<dbReference type="GO" id="GO:0031177">
    <property type="term" value="F:phosphopantetheine binding"/>
    <property type="evidence" value="ECO:0007669"/>
    <property type="project" value="InterPro"/>
</dbReference>
<dbReference type="Pfam" id="PF22621">
    <property type="entry name" value="CurL-like_PKS_C"/>
    <property type="match status" value="1"/>
</dbReference>
<evidence type="ECO:0000256" key="3">
    <source>
        <dbReference type="ARBA" id="ARBA00022679"/>
    </source>
</evidence>
<dbReference type="PROSITE" id="PS00606">
    <property type="entry name" value="KS3_1"/>
    <property type="match status" value="1"/>
</dbReference>
<reference evidence="7" key="2">
    <citation type="submission" date="2020-09" db="EMBL/GenBank/DDBJ databases">
        <authorList>
            <person name="Sun Q."/>
            <person name="Zhou Y."/>
        </authorList>
    </citation>
    <scope>NUCLEOTIDE SEQUENCE</scope>
    <source>
        <strain evidence="7">CGMCC 1.15448</strain>
    </source>
</reference>
<dbReference type="SUPFAM" id="SSF53383">
    <property type="entry name" value="PLP-dependent transferases"/>
    <property type="match status" value="1"/>
</dbReference>
<dbReference type="Gene3D" id="3.90.1150.10">
    <property type="entry name" value="Aspartate Aminotransferase, domain 1"/>
    <property type="match status" value="1"/>
</dbReference>
<accession>A0A8J2XPZ8</accession>
<dbReference type="EMBL" id="BMJC01000001">
    <property type="protein sequence ID" value="GGA81032.1"/>
    <property type="molecule type" value="Genomic_DNA"/>
</dbReference>
<proteinExistence type="predicted"/>
<dbReference type="InterPro" id="IPR001242">
    <property type="entry name" value="Condensation_dom"/>
</dbReference>
<feature type="domain" description="Ketosynthase family 3 (KS3)" evidence="6">
    <location>
        <begin position="23"/>
        <end position="452"/>
    </location>
</feature>
<evidence type="ECO:0000256" key="4">
    <source>
        <dbReference type="ARBA" id="ARBA00022898"/>
    </source>
</evidence>
<evidence type="ECO:0000313" key="7">
    <source>
        <dbReference type="EMBL" id="GGA81032.1"/>
    </source>
</evidence>
<dbReference type="Gene3D" id="1.10.1240.100">
    <property type="match status" value="1"/>
</dbReference>
<dbReference type="InterPro" id="IPR015422">
    <property type="entry name" value="PyrdxlP-dep_Trfase_small"/>
</dbReference>
<dbReference type="PROSITE" id="PS52004">
    <property type="entry name" value="KS3_2"/>
    <property type="match status" value="1"/>
</dbReference>
<dbReference type="GO" id="GO:0004312">
    <property type="term" value="F:fatty acid synthase activity"/>
    <property type="evidence" value="ECO:0007669"/>
    <property type="project" value="TreeGrafter"/>
</dbReference>
<dbReference type="InterPro" id="IPR020806">
    <property type="entry name" value="PKS_PP-bd"/>
</dbReference>
<keyword evidence="3" id="KW-0808">Transferase</keyword>
<dbReference type="SMART" id="SM00825">
    <property type="entry name" value="PKS_KS"/>
    <property type="match status" value="1"/>
</dbReference>
<protein>
    <submittedName>
        <fullName evidence="7">Uncharacterized protein</fullName>
    </submittedName>
</protein>
<dbReference type="InterPro" id="IPR023213">
    <property type="entry name" value="CAT-like_dom_sf"/>
</dbReference>
<dbReference type="Gene3D" id="3.30.559.30">
    <property type="entry name" value="Nonribosomal peptide synthetase, condensation domain"/>
    <property type="match status" value="1"/>
</dbReference>
<dbReference type="Pfam" id="PF02801">
    <property type="entry name" value="Ketoacyl-synt_C"/>
    <property type="match status" value="1"/>
</dbReference>
<dbReference type="InterPro" id="IPR016039">
    <property type="entry name" value="Thiolase-like"/>
</dbReference>
<dbReference type="GO" id="GO:0005886">
    <property type="term" value="C:plasma membrane"/>
    <property type="evidence" value="ECO:0007669"/>
    <property type="project" value="TreeGrafter"/>
</dbReference>
<feature type="domain" description="Carrier" evidence="5">
    <location>
        <begin position="639"/>
        <end position="717"/>
    </location>
</feature>
<dbReference type="SMART" id="SM01294">
    <property type="entry name" value="PKS_PP_betabranch"/>
    <property type="match status" value="1"/>
</dbReference>
<evidence type="ECO:0000256" key="1">
    <source>
        <dbReference type="ARBA" id="ARBA00022450"/>
    </source>
</evidence>
<dbReference type="GO" id="GO:0008483">
    <property type="term" value="F:transaminase activity"/>
    <property type="evidence" value="ECO:0007669"/>
    <property type="project" value="InterPro"/>
</dbReference>
<dbReference type="GO" id="GO:0005737">
    <property type="term" value="C:cytoplasm"/>
    <property type="evidence" value="ECO:0007669"/>
    <property type="project" value="TreeGrafter"/>
</dbReference>
<dbReference type="Gene3D" id="3.40.640.10">
    <property type="entry name" value="Type I PLP-dependent aspartate aminotransferase-like (Major domain)"/>
    <property type="match status" value="1"/>
</dbReference>
<dbReference type="Pfam" id="PF00109">
    <property type="entry name" value="ketoacyl-synt"/>
    <property type="match status" value="1"/>
</dbReference>
<name>A0A8J2XPZ8_9BACT</name>
<dbReference type="InterPro" id="IPR014030">
    <property type="entry name" value="Ketoacyl_synth_N"/>
</dbReference>
<dbReference type="PANTHER" id="PTHR43775:SF37">
    <property type="entry name" value="SI:DKEY-61P9.11"/>
    <property type="match status" value="1"/>
</dbReference>
<comment type="caution">
    <text evidence="7">The sequence shown here is derived from an EMBL/GenBank/DDBJ whole genome shotgun (WGS) entry which is preliminary data.</text>
</comment>
<dbReference type="Gene3D" id="1.10.1200.10">
    <property type="entry name" value="ACP-like"/>
    <property type="match status" value="1"/>
</dbReference>
<dbReference type="Pfam" id="PF00668">
    <property type="entry name" value="Condensation"/>
    <property type="match status" value="1"/>
</dbReference>
<dbReference type="Proteomes" id="UP000607559">
    <property type="component" value="Unassembled WGS sequence"/>
</dbReference>
<dbReference type="InterPro" id="IPR014031">
    <property type="entry name" value="Ketoacyl_synth_C"/>
</dbReference>
<dbReference type="InterPro" id="IPR036736">
    <property type="entry name" value="ACP-like_sf"/>
</dbReference>
<dbReference type="InterPro" id="IPR009081">
    <property type="entry name" value="PP-bd_ACP"/>
</dbReference>
<dbReference type="Gene3D" id="3.40.47.10">
    <property type="match status" value="1"/>
</dbReference>
<dbReference type="Pfam" id="PF00550">
    <property type="entry name" value="PP-binding"/>
    <property type="match status" value="1"/>
</dbReference>
<dbReference type="CDD" id="cd00610">
    <property type="entry name" value="OAT_like"/>
    <property type="match status" value="1"/>
</dbReference>
<dbReference type="SMART" id="SM00823">
    <property type="entry name" value="PKS_PP"/>
    <property type="match status" value="1"/>
</dbReference>
<dbReference type="Pfam" id="PF00202">
    <property type="entry name" value="Aminotran_3"/>
    <property type="match status" value="1"/>
</dbReference>
<dbReference type="InterPro" id="IPR005814">
    <property type="entry name" value="Aminotrans_3"/>
</dbReference>
<dbReference type="GO" id="GO:0006633">
    <property type="term" value="P:fatty acid biosynthetic process"/>
    <property type="evidence" value="ECO:0007669"/>
    <property type="project" value="InterPro"/>
</dbReference>
<dbReference type="Gene3D" id="3.30.559.10">
    <property type="entry name" value="Chloramphenicol acetyltransferase-like domain"/>
    <property type="match status" value="1"/>
</dbReference>
<dbReference type="PANTHER" id="PTHR43775">
    <property type="entry name" value="FATTY ACID SYNTHASE"/>
    <property type="match status" value="1"/>
</dbReference>
<dbReference type="PROSITE" id="PS50075">
    <property type="entry name" value="CARRIER"/>
    <property type="match status" value="1"/>
</dbReference>
<evidence type="ECO:0000256" key="2">
    <source>
        <dbReference type="ARBA" id="ARBA00022553"/>
    </source>
</evidence>
<keyword evidence="8" id="KW-1185">Reference proteome</keyword>
<evidence type="ECO:0000259" key="6">
    <source>
        <dbReference type="PROSITE" id="PS52004"/>
    </source>
</evidence>
<evidence type="ECO:0000259" key="5">
    <source>
        <dbReference type="PROSITE" id="PS50075"/>
    </source>
</evidence>
<dbReference type="InterPro" id="IPR050091">
    <property type="entry name" value="PKS_NRPS_Biosynth_Enz"/>
</dbReference>
<dbReference type="SUPFAM" id="SSF47336">
    <property type="entry name" value="ACP-like"/>
    <property type="match status" value="1"/>
</dbReference>
<dbReference type="InterPro" id="IPR020841">
    <property type="entry name" value="PKS_Beta-ketoAc_synthase_dom"/>
</dbReference>
<evidence type="ECO:0000313" key="8">
    <source>
        <dbReference type="Proteomes" id="UP000607559"/>
    </source>
</evidence>
<keyword evidence="2" id="KW-0597">Phosphoprotein</keyword>
<keyword evidence="1" id="KW-0596">Phosphopantetheine</keyword>
<dbReference type="InterPro" id="IPR018201">
    <property type="entry name" value="Ketoacyl_synth_AS"/>
</dbReference>
<gene>
    <name evidence="7" type="ORF">GCM10011511_00010</name>
</gene>
<dbReference type="SUPFAM" id="SSF52777">
    <property type="entry name" value="CoA-dependent acyltransferases"/>
    <property type="match status" value="2"/>
</dbReference>
<dbReference type="CDD" id="cd19531">
    <property type="entry name" value="LCL_NRPS-like"/>
    <property type="match status" value="1"/>
</dbReference>
<dbReference type="InterPro" id="IPR015421">
    <property type="entry name" value="PyrdxlP-dep_Trfase_major"/>
</dbReference>
<dbReference type="CDD" id="cd00833">
    <property type="entry name" value="PKS"/>
    <property type="match status" value="1"/>
</dbReference>
<keyword evidence="4" id="KW-0663">Pyridoxal phosphate</keyword>
<dbReference type="GO" id="GO:0030170">
    <property type="term" value="F:pyridoxal phosphate binding"/>
    <property type="evidence" value="ECO:0007669"/>
    <property type="project" value="InterPro"/>
</dbReference>